<dbReference type="EMBL" id="OB660422">
    <property type="protein sequence ID" value="CAD7224702.1"/>
    <property type="molecule type" value="Genomic_DNA"/>
</dbReference>
<dbReference type="GO" id="GO:0006357">
    <property type="term" value="P:regulation of transcription by RNA polymerase II"/>
    <property type="evidence" value="ECO:0007669"/>
    <property type="project" value="InterPro"/>
</dbReference>
<name>A0A7R8W4F3_9CRUS</name>
<feature type="region of interest" description="Disordered" evidence="6">
    <location>
        <begin position="50"/>
        <end position="94"/>
    </location>
</feature>
<reference evidence="7" key="1">
    <citation type="submission" date="2020-11" db="EMBL/GenBank/DDBJ databases">
        <authorList>
            <person name="Tran Van P."/>
        </authorList>
    </citation>
    <scope>NUCLEOTIDE SEQUENCE</scope>
</reference>
<keyword evidence="3" id="KW-0805">Transcription regulation</keyword>
<dbReference type="PANTHER" id="PTHR13114:SF7">
    <property type="entry name" value="MEDIATOR OF RNA POLYMERASE II TRANSCRIPTION SUBUNIT 17"/>
    <property type="match status" value="1"/>
</dbReference>
<feature type="compositionally biased region" description="Acidic residues" evidence="6">
    <location>
        <begin position="50"/>
        <end position="60"/>
    </location>
</feature>
<keyword evidence="5" id="KW-0539">Nucleus</keyword>
<keyword evidence="4" id="KW-0804">Transcription</keyword>
<evidence type="ECO:0000256" key="3">
    <source>
        <dbReference type="ARBA" id="ARBA00023015"/>
    </source>
</evidence>
<dbReference type="OrthoDB" id="10058398at2759"/>
<protein>
    <submittedName>
        <fullName evidence="7">Uncharacterized protein</fullName>
    </submittedName>
</protein>
<sequence length="645" mass="71594">MACSVLVSVEAPQEYSVQEMTYDGEEVLQPPPTLSENLVRLASKIDFAEADDAAEEEEEEVTVKGEKGRKGGGARGRPSLPRLTPAPSLHLIGTDGAGGQQVQYPWENVRSKLRSALNECCVLLDVIKVCKENKYMVLDPVKESPLPDFKPIAQVMAKKRFIKSANQILVAGAERLRIAQVENSRGAMRSPPVATFHMELLKMRQNWKLKKAGNTIIGDLSYRSTGSRFGQSGRFEVTKGVDDETISVMIPPELECVNFIQVSLQTAEKTVLGQAPLLPSNMEPLPPHAPWQQKLEFAQSSIFCMELFSQLAREAVKQRIPGITHMVVVGDTITITIFPGTNLVIALRQASKKNEAEATGTSSTSSAESSAKNELHNHVLEHSLHQLLWEMHHEASYLPLPHPTTSPVGMPKRRRLAGPEGFSLPSLLELCRSETLLEQIVKQAKHWVLRRQTLELIDSMAEEYTDPCITSHWNYHSSSTEDAVRVNLTSLGYESLSRSSYVLIKVETETLKCIAKDGRIVNTSYEPLELREFLESQIAYHHLNAVHHLSKVMNWNLISNSFTAEAKYCTCTLLSPDGLAKVSIRAGPYGVYQVGVEAPQERMKLARPLDPYSIDGKAGGSVDWERVEGRNHVARLETLLATLTC</sequence>
<gene>
    <name evidence="7" type="ORF">CTOB1V02_LOCUS2655</name>
</gene>
<evidence type="ECO:0000256" key="1">
    <source>
        <dbReference type="ARBA" id="ARBA00004123"/>
    </source>
</evidence>
<comment type="similarity">
    <text evidence="2">Belongs to the Mediator complex subunit 17 family.</text>
</comment>
<comment type="subcellular location">
    <subcellularLocation>
        <location evidence="1">Nucleus</location>
    </subcellularLocation>
</comment>
<dbReference type="InterPro" id="IPR019313">
    <property type="entry name" value="Mediator_Med17"/>
</dbReference>
<dbReference type="GO" id="GO:0016592">
    <property type="term" value="C:mediator complex"/>
    <property type="evidence" value="ECO:0007669"/>
    <property type="project" value="InterPro"/>
</dbReference>
<evidence type="ECO:0000256" key="5">
    <source>
        <dbReference type="ARBA" id="ARBA00023242"/>
    </source>
</evidence>
<organism evidence="7">
    <name type="scientific">Cyprideis torosa</name>
    <dbReference type="NCBI Taxonomy" id="163714"/>
    <lineage>
        <taxon>Eukaryota</taxon>
        <taxon>Metazoa</taxon>
        <taxon>Ecdysozoa</taxon>
        <taxon>Arthropoda</taxon>
        <taxon>Crustacea</taxon>
        <taxon>Oligostraca</taxon>
        <taxon>Ostracoda</taxon>
        <taxon>Podocopa</taxon>
        <taxon>Podocopida</taxon>
        <taxon>Cytherocopina</taxon>
        <taxon>Cytheroidea</taxon>
        <taxon>Cytherideidae</taxon>
        <taxon>Cyprideis</taxon>
    </lineage>
</organism>
<evidence type="ECO:0000313" key="7">
    <source>
        <dbReference type="EMBL" id="CAD7224702.1"/>
    </source>
</evidence>
<proteinExistence type="inferred from homology"/>
<dbReference type="AlphaFoldDB" id="A0A7R8W4F3"/>
<dbReference type="PANTHER" id="PTHR13114">
    <property type="entry name" value="MEDIATOR OF RNA POLYMERASE II TRANSCRIPTION SUBUNIT 17"/>
    <property type="match status" value="1"/>
</dbReference>
<evidence type="ECO:0000256" key="4">
    <source>
        <dbReference type="ARBA" id="ARBA00023163"/>
    </source>
</evidence>
<accession>A0A7R8W4F3</accession>
<evidence type="ECO:0000256" key="6">
    <source>
        <dbReference type="SAM" id="MobiDB-lite"/>
    </source>
</evidence>
<dbReference type="GO" id="GO:0070847">
    <property type="term" value="C:core mediator complex"/>
    <property type="evidence" value="ECO:0007669"/>
    <property type="project" value="TreeGrafter"/>
</dbReference>
<dbReference type="GO" id="GO:0003712">
    <property type="term" value="F:transcription coregulator activity"/>
    <property type="evidence" value="ECO:0007669"/>
    <property type="project" value="InterPro"/>
</dbReference>
<evidence type="ECO:0000256" key="2">
    <source>
        <dbReference type="ARBA" id="ARBA00005635"/>
    </source>
</evidence>